<organism evidence="2 3">
    <name type="scientific">Demequina lutea</name>
    <dbReference type="NCBI Taxonomy" id="431489"/>
    <lineage>
        <taxon>Bacteria</taxon>
        <taxon>Bacillati</taxon>
        <taxon>Actinomycetota</taxon>
        <taxon>Actinomycetes</taxon>
        <taxon>Micrococcales</taxon>
        <taxon>Demequinaceae</taxon>
        <taxon>Demequina</taxon>
    </lineage>
</organism>
<dbReference type="AlphaFoldDB" id="A0A7Y9Z9U4"/>
<accession>A0A7Y9Z9U4</accession>
<keyword evidence="3" id="KW-1185">Reference proteome</keyword>
<evidence type="ECO:0000256" key="1">
    <source>
        <dbReference type="SAM" id="MobiDB-lite"/>
    </source>
</evidence>
<dbReference type="RefSeq" id="WP_062075041.1">
    <property type="nucleotide sequence ID" value="NZ_BBRC01000005.1"/>
</dbReference>
<name>A0A7Y9Z9U4_9MICO</name>
<evidence type="ECO:0000313" key="3">
    <source>
        <dbReference type="Proteomes" id="UP000547973"/>
    </source>
</evidence>
<sequence>MSRKRKTEPSPLLRRRGETGKGLFPADRHAAVEIVDELGHRLVRVGRFYDELDRTRIWRDRSTVGERVSMYTTEDESGLLFTCPACSDRGVGVYSVSMQRLIDVIDELWQEGAGGVTPTRRLITARAV</sequence>
<protein>
    <submittedName>
        <fullName evidence="2">Uncharacterized protein</fullName>
    </submittedName>
</protein>
<feature type="region of interest" description="Disordered" evidence="1">
    <location>
        <begin position="1"/>
        <end position="21"/>
    </location>
</feature>
<evidence type="ECO:0000313" key="2">
    <source>
        <dbReference type="EMBL" id="NYI41241.1"/>
    </source>
</evidence>
<reference evidence="2 3" key="1">
    <citation type="submission" date="2020-07" db="EMBL/GenBank/DDBJ databases">
        <title>Sequencing the genomes of 1000 actinobacteria strains.</title>
        <authorList>
            <person name="Klenk H.-P."/>
        </authorList>
    </citation>
    <scope>NUCLEOTIDE SEQUENCE [LARGE SCALE GENOMIC DNA]</scope>
    <source>
        <strain evidence="2 3">DSM 19970</strain>
    </source>
</reference>
<proteinExistence type="predicted"/>
<gene>
    <name evidence="2" type="ORF">BKA03_001360</name>
</gene>
<dbReference type="EMBL" id="JACBZO010000001">
    <property type="protein sequence ID" value="NYI41241.1"/>
    <property type="molecule type" value="Genomic_DNA"/>
</dbReference>
<comment type="caution">
    <text evidence="2">The sequence shown here is derived from an EMBL/GenBank/DDBJ whole genome shotgun (WGS) entry which is preliminary data.</text>
</comment>
<dbReference type="Proteomes" id="UP000547973">
    <property type="component" value="Unassembled WGS sequence"/>
</dbReference>